<gene>
    <name evidence="1" type="ORF">GCM10022287_28740</name>
</gene>
<reference evidence="2" key="1">
    <citation type="journal article" date="2019" name="Int. J. Syst. Evol. Microbiol.">
        <title>The Global Catalogue of Microorganisms (GCM) 10K type strain sequencing project: providing services to taxonomists for standard genome sequencing and annotation.</title>
        <authorList>
            <consortium name="The Broad Institute Genomics Platform"/>
            <consortium name="The Broad Institute Genome Sequencing Center for Infectious Disease"/>
            <person name="Wu L."/>
            <person name="Ma J."/>
        </authorList>
    </citation>
    <scope>NUCLEOTIDE SEQUENCE [LARGE SCALE GENOMIC DNA]</scope>
    <source>
        <strain evidence="2">JCM 17591</strain>
    </source>
</reference>
<sequence>MRLGTIVEGHGDSLALPTLITRVARERFQRTDVVMPKTPMRITRSRFSANFDDYSKALQLLAPQCDGILVVLDSDDDDPATLRSSLESRAQQLVGHVPVRVAPAVREYEAWLIASIPEMAGQLTLPADATYSGSAESVRGAKGAFKKLTTNRVYSETVDQKKFTAILDITATESRSPSFAQFIQLLGELL</sequence>
<evidence type="ECO:0000313" key="2">
    <source>
        <dbReference type="Proteomes" id="UP001501079"/>
    </source>
</evidence>
<dbReference type="InterPro" id="IPR025455">
    <property type="entry name" value="DUF4276"/>
</dbReference>
<keyword evidence="2" id="KW-1185">Reference proteome</keyword>
<evidence type="ECO:0008006" key="3">
    <source>
        <dbReference type="Google" id="ProtNLM"/>
    </source>
</evidence>
<dbReference type="Pfam" id="PF14103">
    <property type="entry name" value="DUF4276"/>
    <property type="match status" value="1"/>
</dbReference>
<dbReference type="EMBL" id="BAABBW010000004">
    <property type="protein sequence ID" value="GAA4178428.1"/>
    <property type="molecule type" value="Genomic_DNA"/>
</dbReference>
<organism evidence="1 2">
    <name type="scientific">Gryllotalpicola koreensis</name>
    <dbReference type="NCBI Taxonomy" id="993086"/>
    <lineage>
        <taxon>Bacteria</taxon>
        <taxon>Bacillati</taxon>
        <taxon>Actinomycetota</taxon>
        <taxon>Actinomycetes</taxon>
        <taxon>Micrococcales</taxon>
        <taxon>Microbacteriaceae</taxon>
        <taxon>Gryllotalpicola</taxon>
    </lineage>
</organism>
<proteinExistence type="predicted"/>
<dbReference type="Proteomes" id="UP001501079">
    <property type="component" value="Unassembled WGS sequence"/>
</dbReference>
<accession>A0ABP8A5L6</accession>
<protein>
    <recommendedName>
        <fullName evidence="3">DUF4276 family protein</fullName>
    </recommendedName>
</protein>
<comment type="caution">
    <text evidence="1">The sequence shown here is derived from an EMBL/GenBank/DDBJ whole genome shotgun (WGS) entry which is preliminary data.</text>
</comment>
<evidence type="ECO:0000313" key="1">
    <source>
        <dbReference type="EMBL" id="GAA4178428.1"/>
    </source>
</evidence>
<name>A0ABP8A5L6_9MICO</name>